<dbReference type="EMBL" id="JACSQY010000001">
    <property type="protein sequence ID" value="MBD7906779.1"/>
    <property type="molecule type" value="Genomic_DNA"/>
</dbReference>
<organism evidence="3 4">
    <name type="scientific">Sporosarcina gallistercoris</name>
    <dbReference type="NCBI Taxonomy" id="2762245"/>
    <lineage>
        <taxon>Bacteria</taxon>
        <taxon>Bacillati</taxon>
        <taxon>Bacillota</taxon>
        <taxon>Bacilli</taxon>
        <taxon>Bacillales</taxon>
        <taxon>Caryophanaceae</taxon>
        <taxon>Sporosarcina</taxon>
    </lineage>
</organism>
<gene>
    <name evidence="3" type="ORF">H9659_00360</name>
</gene>
<dbReference type="Proteomes" id="UP000659496">
    <property type="component" value="Unassembled WGS sequence"/>
</dbReference>
<comment type="caution">
    <text evidence="3">The sequence shown here is derived from an EMBL/GenBank/DDBJ whole genome shotgun (WGS) entry which is preliminary data.</text>
</comment>
<accession>A0ABR8PF35</accession>
<dbReference type="InterPro" id="IPR046866">
    <property type="entry name" value="FapA_N"/>
</dbReference>
<keyword evidence="1" id="KW-0175">Coiled coil</keyword>
<name>A0ABR8PF35_9BACL</name>
<dbReference type="RefSeq" id="WP_191687948.1">
    <property type="nucleotide sequence ID" value="NZ_JACSQY010000001.1"/>
</dbReference>
<evidence type="ECO:0000313" key="4">
    <source>
        <dbReference type="Proteomes" id="UP000659496"/>
    </source>
</evidence>
<keyword evidence="4" id="KW-1185">Reference proteome</keyword>
<dbReference type="InterPro" id="IPR046865">
    <property type="entry name" value="FapA_b_solenoid"/>
</dbReference>
<feature type="domain" description="Flagellar Assembly Protein A N-terminal region" evidence="2">
    <location>
        <begin position="69"/>
        <end position="240"/>
    </location>
</feature>
<feature type="coiled-coil region" evidence="1">
    <location>
        <begin position="400"/>
        <end position="434"/>
    </location>
</feature>
<proteinExistence type="predicted"/>
<dbReference type="PANTHER" id="PTHR38032:SF1">
    <property type="entry name" value="RNA-BINDING PROTEIN KHPB N-TERMINAL DOMAIN-CONTAINING PROTEIN"/>
    <property type="match status" value="1"/>
</dbReference>
<evidence type="ECO:0000259" key="2">
    <source>
        <dbReference type="Pfam" id="PF20250"/>
    </source>
</evidence>
<dbReference type="InterPro" id="IPR005646">
    <property type="entry name" value="FapA"/>
</dbReference>
<protein>
    <submittedName>
        <fullName evidence="3">DUF342 domain-containing protein</fullName>
    </submittedName>
</protein>
<evidence type="ECO:0000256" key="1">
    <source>
        <dbReference type="SAM" id="Coils"/>
    </source>
</evidence>
<dbReference type="Pfam" id="PF03961">
    <property type="entry name" value="FapA"/>
    <property type="match status" value="1"/>
</dbReference>
<dbReference type="Pfam" id="PF20250">
    <property type="entry name" value="FapA_N"/>
    <property type="match status" value="1"/>
</dbReference>
<reference evidence="3 4" key="1">
    <citation type="submission" date="2020-08" db="EMBL/GenBank/DDBJ databases">
        <title>A Genomic Blueprint of the Chicken Gut Microbiome.</title>
        <authorList>
            <person name="Gilroy R."/>
            <person name="Ravi A."/>
            <person name="Getino M."/>
            <person name="Pursley I."/>
            <person name="Horton D.L."/>
            <person name="Alikhan N.-F."/>
            <person name="Baker D."/>
            <person name="Gharbi K."/>
            <person name="Hall N."/>
            <person name="Watson M."/>
            <person name="Adriaenssens E.M."/>
            <person name="Foster-Nyarko E."/>
            <person name="Jarju S."/>
            <person name="Secka A."/>
            <person name="Antonio M."/>
            <person name="Oren A."/>
            <person name="Chaudhuri R."/>
            <person name="La Ragione R.M."/>
            <person name="Hildebrand F."/>
            <person name="Pallen M.J."/>
        </authorList>
    </citation>
    <scope>NUCLEOTIDE SEQUENCE [LARGE SCALE GENOMIC DNA]</scope>
    <source>
        <strain evidence="3 4">Sa3CUA8</strain>
    </source>
</reference>
<evidence type="ECO:0000313" key="3">
    <source>
        <dbReference type="EMBL" id="MBD7906779.1"/>
    </source>
</evidence>
<sequence length="520" mass="57359">MLFENDYITLTRIENTISMYTKKSGFHIKSFDKITQELPRLKITSFPELRRALATEGNESEIASYAPAIEIIVSPDKMRAEAEVYLTVKEIEEKKHELPALVADALRSKGIRPGQTDINWNAVKPRQSIIVAEGNPPIKGDDAMITYIEVPERRPVIREDGSADYYEMNFVTPIRKGDWLGEKIPAQEGTNGLDIFGNEIMSKKGLDSKLHYDRKSVEEVQENGKTVLRALHGGVLEFKNGVVGIGQQLIINGDVGPETGSITFDGTVVISGTVLAGYSVNATGDISVGAKEGVTNAKEVRSEQADVYIQGGVFGGGNTVIEAKGSIFIKHANECSLFAHTVQVGLYLLGSKVIADYVYVDRNKGRIIGGNIEAKYRIECAVAGNRHERVTMLFAKGVDKEALHIEVQKMAQSIKNLQKQIEQLEKHIEPLEKIVKTLEGPKREAYDKIYDTLTKSREEVFGFDRAIQANLHTMKTAISPQIEITREANPGVTIQIGARASTLESPTKGVFEMLDGVLNI</sequence>
<dbReference type="PANTHER" id="PTHR38032">
    <property type="entry name" value="POLYMERASE-RELATED"/>
    <property type="match status" value="1"/>
</dbReference>